<feature type="transmembrane region" description="Helical" evidence="1">
    <location>
        <begin position="153"/>
        <end position="175"/>
    </location>
</feature>
<dbReference type="AlphaFoldDB" id="A0A1V9YAF3"/>
<name>A0A1V9YAF3_ACHHY</name>
<feature type="transmembrane region" description="Helical" evidence="1">
    <location>
        <begin position="373"/>
        <end position="391"/>
    </location>
</feature>
<comment type="caution">
    <text evidence="2">The sequence shown here is derived from an EMBL/GenBank/DDBJ whole genome shotgun (WGS) entry which is preliminary data.</text>
</comment>
<dbReference type="EMBL" id="JNBR01002424">
    <property type="protein sequence ID" value="OQR82705.1"/>
    <property type="molecule type" value="Genomic_DNA"/>
</dbReference>
<feature type="transmembrane region" description="Helical" evidence="1">
    <location>
        <begin position="230"/>
        <end position="248"/>
    </location>
</feature>
<proteinExistence type="predicted"/>
<feature type="transmembrane region" description="Helical" evidence="1">
    <location>
        <begin position="182"/>
        <end position="201"/>
    </location>
</feature>
<organism evidence="2 3">
    <name type="scientific">Achlya hypogyna</name>
    <name type="common">Oomycete</name>
    <name type="synonym">Protoachlya hypogyna</name>
    <dbReference type="NCBI Taxonomy" id="1202772"/>
    <lineage>
        <taxon>Eukaryota</taxon>
        <taxon>Sar</taxon>
        <taxon>Stramenopiles</taxon>
        <taxon>Oomycota</taxon>
        <taxon>Saprolegniomycetes</taxon>
        <taxon>Saprolegniales</taxon>
        <taxon>Achlyaceae</taxon>
        <taxon>Achlya</taxon>
    </lineage>
</organism>
<keyword evidence="1" id="KW-1133">Transmembrane helix</keyword>
<feature type="transmembrane region" description="Helical" evidence="1">
    <location>
        <begin position="126"/>
        <end position="147"/>
    </location>
</feature>
<sequence>MEEAALLLEEQPYVAIRSDSPERPAVHRRRSTMGLGRRSSLIRTPVLDAGEADELILRANDVPDCKASTVEETLQLVKAHEYRLEQFAKLQGVPGMSSMSLRFLPEYEAGYCEHIQKGANRRTRGCFLLGFAGLVLYITWEASLVHFTPRATAVAIGLVITPFVVGFFLTFVPCLAKHFEALSLTVFGLVAMGLIALKPLLAKSGPVIPLLILLIPIFGVARTRFISSCILGWSVFLAYIIVQLTARAYVHPSMDSTSDIFYQGLNYGMMVLGGMVSHYRQVPPQARTRDVMSMQELLRRRNYALQLPFGASNDYTEALNKPKFSKHELLHGLSLEFRHADVEACFLRHWYLIDPFPFESPHSAALHQGMFRVIWFPVATVVINQTFLVIQDCRLLGTAPVAQHLGLGLRFGVVDLAYVSAAVFMFVLGQQYAVPDSTARRSLLATLVPASRVDDVKAAQYFSAGVVVLHATCMAVLFFAVQASPASSVDDVYFMGFINAILYSHRSGLRLRHQYAVATTSIVGAVVLVLCCFVFPVGRGLRYACYIVVVLLLASMISREEELLRRGFFILKSIRSLEFEEWFQTVVSIQGWVRQKLLLKSARARCSTSSIEVPPRPPVDTGLHLSKASKWGMYGECVHVALVALDLVLHLFSGSSSP</sequence>
<keyword evidence="3" id="KW-1185">Reference proteome</keyword>
<evidence type="ECO:0000313" key="2">
    <source>
        <dbReference type="EMBL" id="OQR82705.1"/>
    </source>
</evidence>
<dbReference type="OrthoDB" id="66514at2759"/>
<feature type="transmembrane region" description="Helical" evidence="1">
    <location>
        <begin position="260"/>
        <end position="279"/>
    </location>
</feature>
<keyword evidence="1" id="KW-0812">Transmembrane</keyword>
<keyword evidence="1" id="KW-0472">Membrane</keyword>
<protein>
    <recommendedName>
        <fullName evidence="4">Transmembrane protein</fullName>
    </recommendedName>
</protein>
<gene>
    <name evidence="2" type="ORF">ACHHYP_15625</name>
</gene>
<feature type="transmembrane region" description="Helical" evidence="1">
    <location>
        <begin position="207"/>
        <end position="223"/>
    </location>
</feature>
<feature type="transmembrane region" description="Helical" evidence="1">
    <location>
        <begin position="411"/>
        <end position="434"/>
    </location>
</feature>
<feature type="transmembrane region" description="Helical" evidence="1">
    <location>
        <begin position="515"/>
        <end position="535"/>
    </location>
</feature>
<evidence type="ECO:0000256" key="1">
    <source>
        <dbReference type="SAM" id="Phobius"/>
    </source>
</evidence>
<evidence type="ECO:0000313" key="3">
    <source>
        <dbReference type="Proteomes" id="UP000243579"/>
    </source>
</evidence>
<evidence type="ECO:0008006" key="4">
    <source>
        <dbReference type="Google" id="ProtNLM"/>
    </source>
</evidence>
<dbReference type="Proteomes" id="UP000243579">
    <property type="component" value="Unassembled WGS sequence"/>
</dbReference>
<accession>A0A1V9YAF3</accession>
<feature type="transmembrane region" description="Helical" evidence="1">
    <location>
        <begin position="461"/>
        <end position="480"/>
    </location>
</feature>
<reference evidence="2 3" key="1">
    <citation type="journal article" date="2014" name="Genome Biol. Evol.">
        <title>The secreted proteins of Achlya hypogyna and Thraustotheca clavata identify the ancestral oomycete secretome and reveal gene acquisitions by horizontal gene transfer.</title>
        <authorList>
            <person name="Misner I."/>
            <person name="Blouin N."/>
            <person name="Leonard G."/>
            <person name="Richards T.A."/>
            <person name="Lane C.E."/>
        </authorList>
    </citation>
    <scope>NUCLEOTIDE SEQUENCE [LARGE SCALE GENOMIC DNA]</scope>
    <source>
        <strain evidence="2 3">ATCC 48635</strain>
    </source>
</reference>